<accession>A0ABU0QXY4</accession>
<dbReference type="RefSeq" id="WP_307178274.1">
    <property type="nucleotide sequence ID" value="NZ_JAUSYP010000001.1"/>
</dbReference>
<sequence length="216" mass="23665">MNDQRRETALSSILRQARRTAPGTARALDAGGAAGTDALTGVVWQHTRAPVITYDPSRRAFTALVSRSAVYDEKGLFPGGGPVKVDRCLSYTYSRLPGPEWTSKVTVRDRDVCRPGLQISKRVALARLRIKNLYAEDLTRPGVRRALDPTGHLRYFEVEDAVRRGRTVTVTVLVRAGLEASAPTGQCYRFTRRVEPDGAERSVTAVPVAASRCRAA</sequence>
<comment type="caution">
    <text evidence="1">The sequence shown here is derived from an EMBL/GenBank/DDBJ whole genome shotgun (WGS) entry which is preliminary data.</text>
</comment>
<protein>
    <recommendedName>
        <fullName evidence="3">Lipoprotein</fullName>
    </recommendedName>
</protein>
<evidence type="ECO:0008006" key="3">
    <source>
        <dbReference type="Google" id="ProtNLM"/>
    </source>
</evidence>
<proteinExistence type="predicted"/>
<evidence type="ECO:0000313" key="1">
    <source>
        <dbReference type="EMBL" id="MDQ0752251.1"/>
    </source>
</evidence>
<organism evidence="1 2">
    <name type="scientific">Streptomyces africanus</name>
    <dbReference type="NCBI Taxonomy" id="231024"/>
    <lineage>
        <taxon>Bacteria</taxon>
        <taxon>Bacillati</taxon>
        <taxon>Actinomycetota</taxon>
        <taxon>Actinomycetes</taxon>
        <taxon>Kitasatosporales</taxon>
        <taxon>Streptomycetaceae</taxon>
        <taxon>Streptomyces</taxon>
    </lineage>
</organism>
<reference evidence="1 2" key="1">
    <citation type="submission" date="2023-07" db="EMBL/GenBank/DDBJ databases">
        <title>Comparative genomics of wheat-associated soil bacteria to identify genetic determinants of phenazine resistance.</title>
        <authorList>
            <person name="Mouncey N."/>
        </authorList>
    </citation>
    <scope>NUCLEOTIDE SEQUENCE [LARGE SCALE GENOMIC DNA]</scope>
    <source>
        <strain evidence="1 2">B3I12</strain>
    </source>
</reference>
<dbReference type="Proteomes" id="UP001232755">
    <property type="component" value="Unassembled WGS sequence"/>
</dbReference>
<keyword evidence="2" id="KW-1185">Reference proteome</keyword>
<gene>
    <name evidence="1" type="ORF">QF034_006482</name>
</gene>
<dbReference type="EMBL" id="JAUSYP010000001">
    <property type="protein sequence ID" value="MDQ0752251.1"/>
    <property type="molecule type" value="Genomic_DNA"/>
</dbReference>
<name>A0ABU0QXY4_9ACTN</name>
<evidence type="ECO:0000313" key="2">
    <source>
        <dbReference type="Proteomes" id="UP001232755"/>
    </source>
</evidence>